<dbReference type="STRING" id="366522.GCA_001548055_00414"/>
<dbReference type="AlphaFoldDB" id="A0A2D3W9H1"/>
<dbReference type="Proteomes" id="UP000231638">
    <property type="component" value="Unassembled WGS sequence"/>
</dbReference>
<sequence>MEEKHAKGVGLTANRFLTFYLQDEIYGVNIFDVKEIIAMMKTTPVPKTPHFIKGVMNLRGNIIPVVDMRIKFDMPEIEPHMYTSIVIITIDGKNIGFIVDKVEEVVNVDDENISLPPEFGANVDTKFIKNMAKQKNKVIMILDLVALFGEDELGVVQALSKTA</sequence>
<comment type="caution">
    <text evidence="2">The sequence shown here is derived from an EMBL/GenBank/DDBJ whole genome shotgun (WGS) entry which is preliminary data.</text>
</comment>
<accession>A0A2D3W9H1</accession>
<dbReference type="InterPro" id="IPR036061">
    <property type="entry name" value="CheW-like_dom_sf"/>
</dbReference>
<dbReference type="GO" id="GO:0006935">
    <property type="term" value="P:chemotaxis"/>
    <property type="evidence" value="ECO:0007669"/>
    <property type="project" value="InterPro"/>
</dbReference>
<dbReference type="InterPro" id="IPR039315">
    <property type="entry name" value="CheW"/>
</dbReference>
<dbReference type="EMBL" id="DLUG01000047">
    <property type="protein sequence ID" value="DAB37048.1"/>
    <property type="molecule type" value="Genomic_DNA"/>
</dbReference>
<organism evidence="2 3">
    <name type="scientific">Sulfurospirillum cavolei</name>
    <dbReference type="NCBI Taxonomy" id="366522"/>
    <lineage>
        <taxon>Bacteria</taxon>
        <taxon>Pseudomonadati</taxon>
        <taxon>Campylobacterota</taxon>
        <taxon>Epsilonproteobacteria</taxon>
        <taxon>Campylobacterales</taxon>
        <taxon>Sulfurospirillaceae</taxon>
        <taxon>Sulfurospirillum</taxon>
    </lineage>
</organism>
<dbReference type="PANTHER" id="PTHR22617">
    <property type="entry name" value="CHEMOTAXIS SENSOR HISTIDINE KINASE-RELATED"/>
    <property type="match status" value="1"/>
</dbReference>
<evidence type="ECO:0000313" key="3">
    <source>
        <dbReference type="Proteomes" id="UP000231638"/>
    </source>
</evidence>
<dbReference type="PROSITE" id="PS50851">
    <property type="entry name" value="CHEW"/>
    <property type="match status" value="1"/>
</dbReference>
<evidence type="ECO:0000313" key="2">
    <source>
        <dbReference type="EMBL" id="DAB37048.1"/>
    </source>
</evidence>
<dbReference type="InterPro" id="IPR002545">
    <property type="entry name" value="CheW-lke_dom"/>
</dbReference>
<dbReference type="SMART" id="SM00260">
    <property type="entry name" value="CheW"/>
    <property type="match status" value="1"/>
</dbReference>
<feature type="domain" description="CheW-like" evidence="1">
    <location>
        <begin position="13"/>
        <end position="153"/>
    </location>
</feature>
<name>A0A2D3W9H1_9BACT</name>
<gene>
    <name evidence="2" type="ORF">CFH80_01585</name>
</gene>
<evidence type="ECO:0000259" key="1">
    <source>
        <dbReference type="PROSITE" id="PS50851"/>
    </source>
</evidence>
<dbReference type="SUPFAM" id="SSF50341">
    <property type="entry name" value="CheW-like"/>
    <property type="match status" value="1"/>
</dbReference>
<reference evidence="2 3" key="1">
    <citation type="journal article" date="2017" name="Front. Microbiol.">
        <title>Comparative Genomic Analysis of the Class Epsilonproteobacteria and Proposed Reclassification to Epsilonbacteraeota (phyl. nov.).</title>
        <authorList>
            <person name="Waite D.W."/>
            <person name="Vanwonterghem I."/>
            <person name="Rinke C."/>
            <person name="Parks D.H."/>
            <person name="Zhang Y."/>
            <person name="Takai K."/>
            <person name="Sievert S.M."/>
            <person name="Simon J."/>
            <person name="Campbell B.J."/>
            <person name="Hanson T.E."/>
            <person name="Woyke T."/>
            <person name="Klotz M.G."/>
            <person name="Hugenholtz P."/>
        </authorList>
    </citation>
    <scope>NUCLEOTIDE SEQUENCE [LARGE SCALE GENOMIC DNA]</scope>
    <source>
        <strain evidence="2">UBA11420</strain>
    </source>
</reference>
<protein>
    <submittedName>
        <fullName evidence="2">Chemotaxis protein CheW</fullName>
    </submittedName>
</protein>
<dbReference type="PANTHER" id="PTHR22617:SF41">
    <property type="entry name" value="CHEMOTAXIS SIGNAL TRANSDUCTION SYSTEM ADAPTOR PROTEIN CHEW"/>
    <property type="match status" value="1"/>
</dbReference>
<dbReference type="Gene3D" id="2.30.30.40">
    <property type="entry name" value="SH3 Domains"/>
    <property type="match status" value="1"/>
</dbReference>
<dbReference type="Gene3D" id="2.40.50.180">
    <property type="entry name" value="CheA-289, Domain 4"/>
    <property type="match status" value="1"/>
</dbReference>
<proteinExistence type="predicted"/>
<dbReference type="Pfam" id="PF01584">
    <property type="entry name" value="CheW"/>
    <property type="match status" value="1"/>
</dbReference>
<dbReference type="GO" id="GO:0005829">
    <property type="term" value="C:cytosol"/>
    <property type="evidence" value="ECO:0007669"/>
    <property type="project" value="TreeGrafter"/>
</dbReference>
<dbReference type="GO" id="GO:0007165">
    <property type="term" value="P:signal transduction"/>
    <property type="evidence" value="ECO:0007669"/>
    <property type="project" value="InterPro"/>
</dbReference>